<accession>A0A4Q0S711</accession>
<keyword evidence="1" id="KW-0472">Membrane</keyword>
<sequence>MSEALRYPSFYLALPILLALSVMTVSFEFSLVMLGGVLFFATVAVGIVVLDFMLDIRLPPLRSFQGMDFTGTPQGVVAAALCWLVAGFCVIDLTAFPIPLIVDPSSYATFENGRNHVRHISNLSWVLPPLALLCFRGGAVRIALLAIGLIFPILVIDRNRLFAAIFSLVLTFVLLQKKLTLLSWKIIVPLLFGGLAAFSLLGAVRSGTLSNLNLPLSGLFEISPEGVKWLLLYVSAGVYNFSSILAKNYHNANFLLSQLIPFSGSVETLGTDIPLDAPTINVGTEFFPFLMAAGWSGALFSVFLLYCMLLWSIVLLRGNVSVWRFLIFLRIAYVSVMSPFAPQAFTWTNFGFVALCLMIPVAGHFFPGGMREGLKEAD</sequence>
<evidence type="ECO:0000256" key="1">
    <source>
        <dbReference type="SAM" id="Phobius"/>
    </source>
</evidence>
<feature type="transmembrane region" description="Helical" evidence="1">
    <location>
        <begin position="75"/>
        <end position="102"/>
    </location>
</feature>
<dbReference type="EMBL" id="LBJQ01000059">
    <property type="protein sequence ID" value="RXH31438.1"/>
    <property type="molecule type" value="Genomic_DNA"/>
</dbReference>
<feature type="transmembrane region" description="Helical" evidence="1">
    <location>
        <begin position="130"/>
        <end position="154"/>
    </location>
</feature>
<name>A0A4Q0S711_9BRAD</name>
<dbReference type="AlphaFoldDB" id="A0A4Q0S711"/>
<dbReference type="Proteomes" id="UP000289546">
    <property type="component" value="Unassembled WGS sequence"/>
</dbReference>
<feature type="transmembrane region" description="Helical" evidence="1">
    <location>
        <begin position="226"/>
        <end position="246"/>
    </location>
</feature>
<reference evidence="2 3" key="1">
    <citation type="submission" date="2015-04" db="EMBL/GenBank/DDBJ databases">
        <title>Comparative genomics of rhizobia nodulating Arachis hypogaea in China.</title>
        <authorList>
            <person name="Li Y."/>
        </authorList>
    </citation>
    <scope>NUCLEOTIDE SEQUENCE [LARGE SCALE GENOMIC DNA]</scope>
    <source>
        <strain evidence="2 3">CCBAU 51757</strain>
    </source>
</reference>
<keyword evidence="1" id="KW-1133">Transmembrane helix</keyword>
<keyword evidence="1" id="KW-0812">Transmembrane</keyword>
<evidence type="ECO:0000313" key="2">
    <source>
        <dbReference type="EMBL" id="RXH31438.1"/>
    </source>
</evidence>
<organism evidence="2 3">
    <name type="scientific">Bradyrhizobium nanningense</name>
    <dbReference type="NCBI Taxonomy" id="1325118"/>
    <lineage>
        <taxon>Bacteria</taxon>
        <taxon>Pseudomonadati</taxon>
        <taxon>Pseudomonadota</taxon>
        <taxon>Alphaproteobacteria</taxon>
        <taxon>Hyphomicrobiales</taxon>
        <taxon>Nitrobacteraceae</taxon>
        <taxon>Bradyrhizobium</taxon>
    </lineage>
</organism>
<feature type="transmembrane region" description="Helical" evidence="1">
    <location>
        <begin position="286"/>
        <end position="311"/>
    </location>
</feature>
<feature type="transmembrane region" description="Helical" evidence="1">
    <location>
        <begin position="161"/>
        <end position="180"/>
    </location>
</feature>
<feature type="transmembrane region" description="Helical" evidence="1">
    <location>
        <begin position="323"/>
        <end position="341"/>
    </location>
</feature>
<gene>
    <name evidence="2" type="ORF">XH99_10885</name>
</gene>
<evidence type="ECO:0000313" key="3">
    <source>
        <dbReference type="Proteomes" id="UP000289546"/>
    </source>
</evidence>
<comment type="caution">
    <text evidence="2">The sequence shown here is derived from an EMBL/GenBank/DDBJ whole genome shotgun (WGS) entry which is preliminary data.</text>
</comment>
<keyword evidence="3" id="KW-1185">Reference proteome</keyword>
<dbReference type="RefSeq" id="WP_128917973.1">
    <property type="nucleotide sequence ID" value="NZ_LBJC01000026.1"/>
</dbReference>
<protein>
    <submittedName>
        <fullName evidence="2">Membrane protein</fullName>
    </submittedName>
</protein>
<feature type="transmembrane region" description="Helical" evidence="1">
    <location>
        <begin position="33"/>
        <end position="54"/>
    </location>
</feature>
<feature type="transmembrane region" description="Helical" evidence="1">
    <location>
        <begin position="347"/>
        <end position="366"/>
    </location>
</feature>
<proteinExistence type="predicted"/>
<feature type="transmembrane region" description="Helical" evidence="1">
    <location>
        <begin position="7"/>
        <end position="27"/>
    </location>
</feature>
<feature type="transmembrane region" description="Helical" evidence="1">
    <location>
        <begin position="186"/>
        <end position="205"/>
    </location>
</feature>